<feature type="region of interest" description="Disordered" evidence="7">
    <location>
        <begin position="1"/>
        <end position="22"/>
    </location>
</feature>
<dbReference type="OrthoDB" id="105450at2"/>
<feature type="domain" description="Nitrite/Sulfite reductase ferredoxin-like" evidence="8">
    <location>
        <begin position="269"/>
        <end position="314"/>
    </location>
</feature>
<evidence type="ECO:0000256" key="6">
    <source>
        <dbReference type="ARBA" id="ARBA00023014"/>
    </source>
</evidence>
<evidence type="ECO:0000256" key="2">
    <source>
        <dbReference type="ARBA" id="ARBA00022617"/>
    </source>
</evidence>
<evidence type="ECO:0000256" key="3">
    <source>
        <dbReference type="ARBA" id="ARBA00022723"/>
    </source>
</evidence>
<dbReference type="EMBL" id="VOKX01000026">
    <property type="protein sequence ID" value="KAB7845459.1"/>
    <property type="molecule type" value="Genomic_DNA"/>
</dbReference>
<name>A0A5N5W837_STRMB</name>
<dbReference type="InterPro" id="IPR036136">
    <property type="entry name" value="Nit/Sulf_reduc_fer-like_dom_sf"/>
</dbReference>
<gene>
    <name evidence="9" type="ORF">FRZ00_13240</name>
</gene>
<dbReference type="Pfam" id="PF03460">
    <property type="entry name" value="NIR_SIR_ferr"/>
    <property type="match status" value="2"/>
</dbReference>
<evidence type="ECO:0000256" key="5">
    <source>
        <dbReference type="ARBA" id="ARBA00023004"/>
    </source>
</evidence>
<dbReference type="PANTHER" id="PTHR32439">
    <property type="entry name" value="FERREDOXIN--NITRITE REDUCTASE, CHLOROPLASTIC"/>
    <property type="match status" value="1"/>
</dbReference>
<organism evidence="9 10">
    <name type="scientific">Streptomyces mobaraensis</name>
    <name type="common">Streptoverticillium mobaraense</name>
    <dbReference type="NCBI Taxonomy" id="35621"/>
    <lineage>
        <taxon>Bacteria</taxon>
        <taxon>Bacillati</taxon>
        <taxon>Actinomycetota</taxon>
        <taxon>Actinomycetes</taxon>
        <taxon>Kitasatosporales</taxon>
        <taxon>Streptomycetaceae</taxon>
        <taxon>Streptomyces</taxon>
    </lineage>
</organism>
<dbReference type="GO" id="GO:0051539">
    <property type="term" value="F:4 iron, 4 sulfur cluster binding"/>
    <property type="evidence" value="ECO:0007669"/>
    <property type="project" value="UniProtKB-KW"/>
</dbReference>
<evidence type="ECO:0000256" key="7">
    <source>
        <dbReference type="SAM" id="MobiDB-lite"/>
    </source>
</evidence>
<dbReference type="GO" id="GO:0016491">
    <property type="term" value="F:oxidoreductase activity"/>
    <property type="evidence" value="ECO:0007669"/>
    <property type="project" value="UniProtKB-KW"/>
</dbReference>
<keyword evidence="3" id="KW-0479">Metal-binding</keyword>
<dbReference type="InterPro" id="IPR051329">
    <property type="entry name" value="NIR_SIR_4Fe-4S"/>
</dbReference>
<dbReference type="PANTHER" id="PTHR32439:SF9">
    <property type="entry name" value="BLR3264 PROTEIN"/>
    <property type="match status" value="1"/>
</dbReference>
<dbReference type="InterPro" id="IPR045854">
    <property type="entry name" value="NO2/SO3_Rdtase_4Fe4S_sf"/>
</dbReference>
<keyword evidence="1" id="KW-0004">4Fe-4S</keyword>
<comment type="caution">
    <text evidence="9">The sequence shown here is derived from an EMBL/GenBank/DDBJ whole genome shotgun (WGS) entry which is preliminary data.</text>
</comment>
<keyword evidence="10" id="KW-1185">Reference proteome</keyword>
<dbReference type="GO" id="GO:0046872">
    <property type="term" value="F:metal ion binding"/>
    <property type="evidence" value="ECO:0007669"/>
    <property type="project" value="UniProtKB-KW"/>
</dbReference>
<sequence length="446" mass="44470">MLAAMPVTPTPSGGDRVRDRGDACPGALRLHAADDGALARVRLPAGLLTNRQAAELAALAEESGDGNLDITSRGNIQLRALPAGSGGELGTRLRAAGLLPSDRHERVRNIAASPLHGLDGTGHADVGAWARELDRLLCADDEVTALSGRFLFGLDDGRGDIAALVPDVTLIAEPDGGTAVLCYAAEGPGLRLPAADAPRAAVVAARHFLAAHGGSAWRVTELPADRRPDVAALAAALTAAGMTAVPAAVPTARSAAPPPGPVSGPHGRTALSVAAPLGRLTAGQWRLLVAAAEAGSGELRVTPWRGVVVPGLADAGEAAARLAGLADAGLVVSAASPWYGAGACAGRPGCAKSRADVRADATAALTGTRPGGTGDLPVYWSGCERRCGHPGGRWVDVLAADDGYRVAVRTGGGGPEDGGHPVTVTASDLPGAVAAARSGPDGDGTP</sequence>
<keyword evidence="6" id="KW-0411">Iron-sulfur</keyword>
<dbReference type="SUPFAM" id="SSF56014">
    <property type="entry name" value="Nitrite and sulphite reductase 4Fe-4S domain-like"/>
    <property type="match status" value="1"/>
</dbReference>
<keyword evidence="4" id="KW-0560">Oxidoreductase</keyword>
<feature type="domain" description="Nitrite/Sulfite reductase ferredoxin-like" evidence="8">
    <location>
        <begin position="38"/>
        <end position="83"/>
    </location>
</feature>
<dbReference type="Gene3D" id="3.90.480.20">
    <property type="match status" value="2"/>
</dbReference>
<evidence type="ECO:0000256" key="1">
    <source>
        <dbReference type="ARBA" id="ARBA00022485"/>
    </source>
</evidence>
<proteinExistence type="predicted"/>
<keyword evidence="5" id="KW-0408">Iron</keyword>
<reference evidence="9 10" key="1">
    <citation type="journal article" date="2019" name="Microb. Cell Fact.">
        <title>Exploring novel herbicidin analogues by transcriptional regulator overexpression and MS/MS molecular networking.</title>
        <authorList>
            <person name="Shi Y."/>
            <person name="Gu R."/>
            <person name="Li Y."/>
            <person name="Wang X."/>
            <person name="Ren W."/>
            <person name="Li X."/>
            <person name="Wang L."/>
            <person name="Xie Y."/>
            <person name="Hong B."/>
        </authorList>
    </citation>
    <scope>NUCLEOTIDE SEQUENCE [LARGE SCALE GENOMIC DNA]</scope>
    <source>
        <strain evidence="9 10">US-43</strain>
    </source>
</reference>
<evidence type="ECO:0000256" key="4">
    <source>
        <dbReference type="ARBA" id="ARBA00023002"/>
    </source>
</evidence>
<evidence type="ECO:0000313" key="10">
    <source>
        <dbReference type="Proteomes" id="UP000327000"/>
    </source>
</evidence>
<evidence type="ECO:0000259" key="8">
    <source>
        <dbReference type="Pfam" id="PF03460"/>
    </source>
</evidence>
<dbReference type="SUPFAM" id="SSF55124">
    <property type="entry name" value="Nitrite/Sulfite reductase N-terminal domain-like"/>
    <property type="match status" value="2"/>
</dbReference>
<accession>A0A5N5W837</accession>
<dbReference type="AlphaFoldDB" id="A0A5N5W837"/>
<evidence type="ECO:0000313" key="9">
    <source>
        <dbReference type="EMBL" id="KAB7845459.1"/>
    </source>
</evidence>
<protein>
    <submittedName>
        <fullName evidence="9">Cobalamin biosynthesis protein CobG</fullName>
    </submittedName>
</protein>
<keyword evidence="2" id="KW-0349">Heme</keyword>
<dbReference type="Proteomes" id="UP000327000">
    <property type="component" value="Unassembled WGS sequence"/>
</dbReference>
<dbReference type="InterPro" id="IPR005117">
    <property type="entry name" value="NiRdtase/SiRdtase_haem-b_fer"/>
</dbReference>